<feature type="region of interest" description="Disordered" evidence="1">
    <location>
        <begin position="1"/>
        <end position="88"/>
    </location>
</feature>
<accession>A0A8H7E1E0</accession>
<feature type="compositionally biased region" description="Basic and acidic residues" evidence="1">
    <location>
        <begin position="15"/>
        <end position="29"/>
    </location>
</feature>
<evidence type="ECO:0000313" key="2">
    <source>
        <dbReference type="EMBL" id="KAF7506994.1"/>
    </source>
</evidence>
<feature type="compositionally biased region" description="Polar residues" evidence="1">
    <location>
        <begin position="30"/>
        <end position="47"/>
    </location>
</feature>
<evidence type="ECO:0000256" key="1">
    <source>
        <dbReference type="SAM" id="MobiDB-lite"/>
    </source>
</evidence>
<feature type="compositionally biased region" description="Low complexity" evidence="1">
    <location>
        <begin position="48"/>
        <end position="64"/>
    </location>
</feature>
<evidence type="ECO:0000313" key="3">
    <source>
        <dbReference type="Proteomes" id="UP000606974"/>
    </source>
</evidence>
<sequence length="117" mass="12656">MAESDSLKGNIINIRESEADSEVPEKRQDNTNVASSFSPSIQDSPFLNNNNINIAGKGAAENANCQSGDGADSDGNTNVASSFSPSIKDSPLHVLLDLIQRRPLFLLTDHRQQPPRH</sequence>
<proteinExistence type="predicted"/>
<dbReference type="EMBL" id="JAACFV010000076">
    <property type="protein sequence ID" value="KAF7506994.1"/>
    <property type="molecule type" value="Genomic_DNA"/>
</dbReference>
<reference evidence="2" key="1">
    <citation type="submission" date="2020-02" db="EMBL/GenBank/DDBJ databases">
        <authorList>
            <person name="Palmer J.M."/>
        </authorList>
    </citation>
    <scope>NUCLEOTIDE SEQUENCE</scope>
    <source>
        <strain evidence="2">EPUS1.4</strain>
        <tissue evidence="2">Thallus</tissue>
    </source>
</reference>
<protein>
    <submittedName>
        <fullName evidence="2">Uncharacterized protein</fullName>
    </submittedName>
</protein>
<feature type="compositionally biased region" description="Polar residues" evidence="1">
    <location>
        <begin position="74"/>
        <end position="87"/>
    </location>
</feature>
<organism evidence="2 3">
    <name type="scientific">Endocarpon pusillum</name>
    <dbReference type="NCBI Taxonomy" id="364733"/>
    <lineage>
        <taxon>Eukaryota</taxon>
        <taxon>Fungi</taxon>
        <taxon>Dikarya</taxon>
        <taxon>Ascomycota</taxon>
        <taxon>Pezizomycotina</taxon>
        <taxon>Eurotiomycetes</taxon>
        <taxon>Chaetothyriomycetidae</taxon>
        <taxon>Verrucariales</taxon>
        <taxon>Verrucariaceae</taxon>
        <taxon>Endocarpon</taxon>
    </lineage>
</organism>
<comment type="caution">
    <text evidence="2">The sequence shown here is derived from an EMBL/GenBank/DDBJ whole genome shotgun (WGS) entry which is preliminary data.</text>
</comment>
<keyword evidence="3" id="KW-1185">Reference proteome</keyword>
<name>A0A8H7E1E0_9EURO</name>
<dbReference type="AlphaFoldDB" id="A0A8H7E1E0"/>
<dbReference type="Proteomes" id="UP000606974">
    <property type="component" value="Unassembled WGS sequence"/>
</dbReference>
<gene>
    <name evidence="2" type="ORF">GJ744_011018</name>
</gene>